<dbReference type="InterPro" id="IPR013520">
    <property type="entry name" value="Ribonucl_H"/>
</dbReference>
<dbReference type="InterPro" id="IPR036397">
    <property type="entry name" value="RNaseH_sf"/>
</dbReference>
<proteinExistence type="predicted"/>
<comment type="caution">
    <text evidence="2">The sequence shown here is derived from an EMBL/GenBank/DDBJ whole genome shotgun (WGS) entry which is preliminary data.</text>
</comment>
<dbReference type="GO" id="GO:0003676">
    <property type="term" value="F:nucleic acid binding"/>
    <property type="evidence" value="ECO:0007669"/>
    <property type="project" value="InterPro"/>
</dbReference>
<evidence type="ECO:0000259" key="1">
    <source>
        <dbReference type="Pfam" id="PF00929"/>
    </source>
</evidence>
<dbReference type="SUPFAM" id="SSF53098">
    <property type="entry name" value="Ribonuclease H-like"/>
    <property type="match status" value="1"/>
</dbReference>
<evidence type="ECO:0000313" key="2">
    <source>
        <dbReference type="EMBL" id="KKQ69940.1"/>
    </source>
</evidence>
<dbReference type="Gene3D" id="3.30.420.10">
    <property type="entry name" value="Ribonuclease H-like superfamily/Ribonuclease H"/>
    <property type="match status" value="1"/>
</dbReference>
<accession>A0A0G0K389</accession>
<dbReference type="Pfam" id="PF00929">
    <property type="entry name" value="RNase_T"/>
    <property type="match status" value="1"/>
</dbReference>
<reference evidence="2 3" key="1">
    <citation type="journal article" date="2015" name="Nature">
        <title>rRNA introns, odd ribosomes, and small enigmatic genomes across a large radiation of phyla.</title>
        <authorList>
            <person name="Brown C.T."/>
            <person name="Hug L.A."/>
            <person name="Thomas B.C."/>
            <person name="Sharon I."/>
            <person name="Castelle C.J."/>
            <person name="Singh A."/>
            <person name="Wilkins M.J."/>
            <person name="Williams K.H."/>
            <person name="Banfield J.F."/>
        </authorList>
    </citation>
    <scope>NUCLEOTIDE SEQUENCE [LARGE SCALE GENOMIC DNA]</scope>
</reference>
<dbReference type="AlphaFoldDB" id="A0A0G0K389"/>
<dbReference type="EMBL" id="LBUU01000008">
    <property type="protein sequence ID" value="KKQ69940.1"/>
    <property type="molecule type" value="Genomic_DNA"/>
</dbReference>
<name>A0A0G0K389_9BACT</name>
<sequence length="191" mass="22262">MVNNIFSKNVIFFDTEFSSLDINKGEILSLGLVKLNGQELYLELDYEGEVDEWPKKNILPHLNKEKVSRDVAIKMIKQFIGNKKPYVVAYVNQFDMVYFYKLFGLDNFNKKFNWIPIDFASMLFSHGINPDVLVNWDKDFLSNLKIDTAGLKQHNALDDAKLLREVFQKCEYVKRGNMGVYSRKFKRGKVG</sequence>
<dbReference type="InterPro" id="IPR012337">
    <property type="entry name" value="RNaseH-like_sf"/>
</dbReference>
<feature type="domain" description="Exonuclease" evidence="1">
    <location>
        <begin position="11"/>
        <end position="167"/>
    </location>
</feature>
<organism evidence="2 3">
    <name type="scientific">Candidatus Falkowbacteria bacterium GW2011_GWE1_38_31</name>
    <dbReference type="NCBI Taxonomy" id="1618638"/>
    <lineage>
        <taxon>Bacteria</taxon>
        <taxon>Candidatus Falkowiibacteriota</taxon>
    </lineage>
</organism>
<gene>
    <name evidence="2" type="ORF">US91_C0008G0060</name>
</gene>
<protein>
    <recommendedName>
        <fullName evidence="1">Exonuclease domain-containing protein</fullName>
    </recommendedName>
</protein>
<evidence type="ECO:0000313" key="3">
    <source>
        <dbReference type="Proteomes" id="UP000034022"/>
    </source>
</evidence>
<dbReference type="Proteomes" id="UP000034022">
    <property type="component" value="Unassembled WGS sequence"/>
</dbReference>
<dbReference type="GO" id="GO:0004527">
    <property type="term" value="F:exonuclease activity"/>
    <property type="evidence" value="ECO:0007669"/>
    <property type="project" value="UniProtKB-ARBA"/>
</dbReference>